<sequence>MPPRKITLAIAHPSITSTSPTHITQLAHSAASKGAHLLLIPSYATPVAAAARNKSPRDQYLKLFNCAHDLSDPGNNPLCHGDKKSKARETLEHLAQETKLCLIVGLIERACGNLYHTVVYVHPGDGLVEKRRCFALTGAAKTYLSPGQHHTSPTTIQCKNGLEVKIGVGLCEENYYPLVRQQLYTAGIQVYISLGGVSYLDGGGEADSSDETGLWESLMRTVAVEGRVFVLGGYTTSYPAICQPARQSQFGSPTHGPSGSGSWQSPPGMKKRSLSVTAEGPHEIVWPEVRHADGGGGAAAAAAAGQRRSVTAEGPHEIVWPGQQSNADVAVDVDEETVSPGRVEQKPGGSTSGREGPSGEGGCGGAAWIVGPFGEILASSRGGVSLDDDGLLVREVDLEDCIRGRWDRDLAVADTA</sequence>
<dbReference type="Proteomes" id="UP001143548">
    <property type="component" value="Unassembled WGS sequence"/>
</dbReference>
<dbReference type="Pfam" id="PF00795">
    <property type="entry name" value="CN_hydrolase"/>
    <property type="match status" value="1"/>
</dbReference>
<dbReference type="SUPFAM" id="SSF56317">
    <property type="entry name" value="Carbon-nitrogen hydrolase"/>
    <property type="match status" value="1"/>
</dbReference>
<accession>A0A9W5YKX3</accession>
<evidence type="ECO:0000259" key="3">
    <source>
        <dbReference type="Pfam" id="PF00795"/>
    </source>
</evidence>
<comment type="caution">
    <text evidence="4">The sequence shown here is derived from an EMBL/GenBank/DDBJ whole genome shotgun (WGS) entry which is preliminary data.</text>
</comment>
<dbReference type="InterPro" id="IPR044149">
    <property type="entry name" value="Nitrilases_CHs"/>
</dbReference>
<feature type="compositionally biased region" description="Low complexity" evidence="2">
    <location>
        <begin position="251"/>
        <end position="268"/>
    </location>
</feature>
<gene>
    <name evidence="4" type="ORF">AbraCBS73388_004738</name>
</gene>
<evidence type="ECO:0000256" key="2">
    <source>
        <dbReference type="SAM" id="MobiDB-lite"/>
    </source>
</evidence>
<dbReference type="GO" id="GO:0003824">
    <property type="term" value="F:catalytic activity"/>
    <property type="evidence" value="ECO:0007669"/>
    <property type="project" value="InterPro"/>
</dbReference>
<organism evidence="4 5">
    <name type="scientific">Aspergillus brasiliensis</name>
    <dbReference type="NCBI Taxonomy" id="319629"/>
    <lineage>
        <taxon>Eukaryota</taxon>
        <taxon>Fungi</taxon>
        <taxon>Dikarya</taxon>
        <taxon>Ascomycota</taxon>
        <taxon>Pezizomycotina</taxon>
        <taxon>Eurotiomycetes</taxon>
        <taxon>Eurotiomycetidae</taxon>
        <taxon>Eurotiales</taxon>
        <taxon>Aspergillaceae</taxon>
        <taxon>Aspergillus</taxon>
        <taxon>Aspergillus subgen. Circumdati</taxon>
    </lineage>
</organism>
<proteinExistence type="inferred from homology"/>
<dbReference type="AlphaFoldDB" id="A0A9W5YKX3"/>
<dbReference type="InterPro" id="IPR036526">
    <property type="entry name" value="C-N_Hydrolase_sf"/>
</dbReference>
<evidence type="ECO:0000256" key="1">
    <source>
        <dbReference type="ARBA" id="ARBA00008129"/>
    </source>
</evidence>
<dbReference type="InterPro" id="IPR003010">
    <property type="entry name" value="C-N_Hydrolase"/>
</dbReference>
<dbReference type="Gene3D" id="3.60.110.10">
    <property type="entry name" value="Carbon-nitrogen hydrolase"/>
    <property type="match status" value="1"/>
</dbReference>
<dbReference type="EMBL" id="BROQ01000022">
    <property type="protein sequence ID" value="GKZ19750.1"/>
    <property type="molecule type" value="Genomic_DNA"/>
</dbReference>
<feature type="region of interest" description="Disordered" evidence="2">
    <location>
        <begin position="248"/>
        <end position="312"/>
    </location>
</feature>
<evidence type="ECO:0000313" key="4">
    <source>
        <dbReference type="EMBL" id="GKZ19750.1"/>
    </source>
</evidence>
<dbReference type="PANTHER" id="PTHR46044:SF1">
    <property type="entry name" value="CN HYDROLASE DOMAIN-CONTAINING PROTEIN"/>
    <property type="match status" value="1"/>
</dbReference>
<protein>
    <submittedName>
        <fullName evidence="4">Nitrilase</fullName>
    </submittedName>
</protein>
<dbReference type="PANTHER" id="PTHR46044">
    <property type="entry name" value="NITRILASE"/>
    <property type="match status" value="1"/>
</dbReference>
<reference evidence="4" key="1">
    <citation type="submission" date="2022-07" db="EMBL/GenBank/DDBJ databases">
        <title>Taxonomy of Aspergillus series Nigri: significant species reduction supported by multi-species coalescent approaches.</title>
        <authorList>
            <person name="Bian C."/>
            <person name="Kusuya Y."/>
            <person name="Sklenar F."/>
            <person name="D'hooge E."/>
            <person name="Yaguchi T."/>
            <person name="Takahashi H."/>
            <person name="Hubka V."/>
        </authorList>
    </citation>
    <scope>NUCLEOTIDE SEQUENCE</scope>
    <source>
        <strain evidence="4">CBS 733.88</strain>
    </source>
</reference>
<evidence type="ECO:0000313" key="5">
    <source>
        <dbReference type="Proteomes" id="UP001143548"/>
    </source>
</evidence>
<feature type="domain" description="CN hydrolase" evidence="3">
    <location>
        <begin position="22"/>
        <end position="231"/>
    </location>
</feature>
<comment type="similarity">
    <text evidence="1">Belongs to the carbon-nitrogen hydrolase superfamily. Nitrilase family.</text>
</comment>
<feature type="region of interest" description="Disordered" evidence="2">
    <location>
        <begin position="337"/>
        <end position="363"/>
    </location>
</feature>
<name>A0A9W5YKX3_9EURO</name>